<feature type="domain" description="Pseudouridine synthase RsuA/RluA-like" evidence="2">
    <location>
        <begin position="438"/>
        <end position="720"/>
    </location>
</feature>
<dbReference type="Gene3D" id="3.30.2350.10">
    <property type="entry name" value="Pseudouridine synthase"/>
    <property type="match status" value="1"/>
</dbReference>
<proteinExistence type="predicted"/>
<dbReference type="Proteomes" id="UP001530293">
    <property type="component" value="Unassembled WGS sequence"/>
</dbReference>
<dbReference type="EMBL" id="JALLBG020000271">
    <property type="protein sequence ID" value="KAL3757190.1"/>
    <property type="molecule type" value="Genomic_DNA"/>
</dbReference>
<comment type="caution">
    <text evidence="3">The sequence shown here is derived from an EMBL/GenBank/DDBJ whole genome shotgun (WGS) entry which is preliminary data.</text>
</comment>
<sequence>MQASSSSFHWSFIQRRSSLPTLHHAAKNGQAAFFSFDSHRGGSRLEINMLQPRQCHRHQLRNGYCTFRHMAFYYSRGSSSGVRIPLLLSSSSSSSSYYNLATSAAASSQSISSSSLASSSTSTSSTSKASSTLPFPEWWPPPSSTSDDDAALNHPNQYIKFADHVAHLVIPVGNTVAVPTHGEHEVVGENNSNADDRSMDNDATTPRELLLISITNVEEAVRYVLDCAIRRNAINLSSTTTPSRTITIPADYEYRRYRIEMEWHEGEEVSTDTRVLDPAYRHDPTLLPQHKPTLVAMDSNSNNDDTTISNGSINLIASELLALGSVWYLPLYRTPASSGNISPSSASIGYDRFDPANGSKPTRLTVGDTNRTIHPGDYFRVHFDPRRFVDANLYDWGRKAASVTAVIDIMDSEIHDNNDGSGGSKPGVLVKRDDDAGYIIIDKPANIPVHARVDNLLENVASCVGRMLWMECQNELSMALLYEGADEAPVTDCSGHDQDEDMIVNGNSTYMEGGRLKRRVRQQQKPKIEPLIYVATPQRLDQNTSGLLVVATKKSFASYFAKLLRIKTSRTLRHGGEASSQFSEGGVHKSYRCLVCIFAHETGYDDRDVQTIVANEVDRLRRYTHTIMRHFLEPSIRAPKRFVATVPEDAANADSYAECLLRLTNVSEAFVVAANNTPSYTLSKSLWGEHGMPDGCVAVAECEIELLTGRTHQIRGQLAAEGFPLVGDVQYGGAVPTTSSIWKERCKGRVESFLDSECLALQCCSLEFLDPQHDVNSDQWKRLDKWLSFRLDSAFWSPFLHKFTSDISTIASALND</sequence>
<feature type="region of interest" description="Disordered" evidence="1">
    <location>
        <begin position="111"/>
        <end position="151"/>
    </location>
</feature>
<dbReference type="InterPro" id="IPR006145">
    <property type="entry name" value="PsdUridine_synth_RsuA/RluA"/>
</dbReference>
<dbReference type="InterPro" id="IPR050188">
    <property type="entry name" value="RluA_PseudoU_synthase"/>
</dbReference>
<reference evidence="3 4" key="1">
    <citation type="submission" date="2024-10" db="EMBL/GenBank/DDBJ databases">
        <title>Updated reference genomes for cyclostephanoid diatoms.</title>
        <authorList>
            <person name="Roberts W.R."/>
            <person name="Alverson A.J."/>
        </authorList>
    </citation>
    <scope>NUCLEOTIDE SEQUENCE [LARGE SCALE GENOMIC DNA]</scope>
    <source>
        <strain evidence="3 4">AJA232-27</strain>
    </source>
</reference>
<dbReference type="PANTHER" id="PTHR21600:SF52">
    <property type="entry name" value="PSEUDOURIDINE SYNTHASE RSUA_RLUA-LIKE DOMAIN-CONTAINING PROTEIN"/>
    <property type="match status" value="1"/>
</dbReference>
<evidence type="ECO:0000259" key="2">
    <source>
        <dbReference type="Pfam" id="PF00849"/>
    </source>
</evidence>
<dbReference type="AlphaFoldDB" id="A0ABD3LZJ1"/>
<dbReference type="InterPro" id="IPR020103">
    <property type="entry name" value="PsdUridine_synth_cat_dom_sf"/>
</dbReference>
<gene>
    <name evidence="3" type="ORF">ACHAWU_007995</name>
</gene>
<name>A0ABD3LZJ1_9STRA</name>
<protein>
    <recommendedName>
        <fullName evidence="2">Pseudouridine synthase RsuA/RluA-like domain-containing protein</fullName>
    </recommendedName>
</protein>
<dbReference type="SUPFAM" id="SSF55120">
    <property type="entry name" value="Pseudouridine synthase"/>
    <property type="match status" value="1"/>
</dbReference>
<keyword evidence="4" id="KW-1185">Reference proteome</keyword>
<feature type="compositionally biased region" description="Low complexity" evidence="1">
    <location>
        <begin position="111"/>
        <end position="132"/>
    </location>
</feature>
<evidence type="ECO:0000313" key="3">
    <source>
        <dbReference type="EMBL" id="KAL3757190.1"/>
    </source>
</evidence>
<accession>A0ABD3LZJ1</accession>
<dbReference type="Pfam" id="PF00849">
    <property type="entry name" value="PseudoU_synth_2"/>
    <property type="match status" value="1"/>
</dbReference>
<evidence type="ECO:0000313" key="4">
    <source>
        <dbReference type="Proteomes" id="UP001530293"/>
    </source>
</evidence>
<organism evidence="3 4">
    <name type="scientific">Discostella pseudostelligera</name>
    <dbReference type="NCBI Taxonomy" id="259834"/>
    <lineage>
        <taxon>Eukaryota</taxon>
        <taxon>Sar</taxon>
        <taxon>Stramenopiles</taxon>
        <taxon>Ochrophyta</taxon>
        <taxon>Bacillariophyta</taxon>
        <taxon>Coscinodiscophyceae</taxon>
        <taxon>Thalassiosirophycidae</taxon>
        <taxon>Stephanodiscales</taxon>
        <taxon>Stephanodiscaceae</taxon>
        <taxon>Discostella</taxon>
    </lineage>
</organism>
<dbReference type="PANTHER" id="PTHR21600">
    <property type="entry name" value="MITOCHONDRIAL RNA PSEUDOURIDINE SYNTHASE"/>
    <property type="match status" value="1"/>
</dbReference>
<evidence type="ECO:0000256" key="1">
    <source>
        <dbReference type="SAM" id="MobiDB-lite"/>
    </source>
</evidence>